<dbReference type="SMART" id="SM00198">
    <property type="entry name" value="SCP"/>
    <property type="match status" value="1"/>
</dbReference>
<dbReference type="FunFam" id="3.40.33.10:FF:000004">
    <property type="entry name" value="CAP, cysteine-rich secretory protein, antigen 5"/>
    <property type="match status" value="1"/>
</dbReference>
<dbReference type="SUPFAM" id="SSF55797">
    <property type="entry name" value="PR-1-like"/>
    <property type="match status" value="1"/>
</dbReference>
<organism evidence="3 4">
    <name type="scientific">Dillenia turbinata</name>
    <dbReference type="NCBI Taxonomy" id="194707"/>
    <lineage>
        <taxon>Eukaryota</taxon>
        <taxon>Viridiplantae</taxon>
        <taxon>Streptophyta</taxon>
        <taxon>Embryophyta</taxon>
        <taxon>Tracheophyta</taxon>
        <taxon>Spermatophyta</taxon>
        <taxon>Magnoliopsida</taxon>
        <taxon>eudicotyledons</taxon>
        <taxon>Gunneridae</taxon>
        <taxon>Pentapetalae</taxon>
        <taxon>Dilleniales</taxon>
        <taxon>Dilleniaceae</taxon>
        <taxon>Dillenia</taxon>
    </lineage>
</organism>
<dbReference type="CDD" id="cd05381">
    <property type="entry name" value="CAP_PR-1"/>
    <property type="match status" value="1"/>
</dbReference>
<evidence type="ECO:0000259" key="2">
    <source>
        <dbReference type="SMART" id="SM00198"/>
    </source>
</evidence>
<reference evidence="3 4" key="1">
    <citation type="submission" date="2023-12" db="EMBL/GenBank/DDBJ databases">
        <title>A high-quality genome assembly for Dillenia turbinata (Dilleniales).</title>
        <authorList>
            <person name="Chanderbali A."/>
        </authorList>
    </citation>
    <scope>NUCLEOTIDE SEQUENCE [LARGE SCALE GENOMIC DNA]</scope>
    <source>
        <strain evidence="3">LSX21</strain>
        <tissue evidence="3">Leaf</tissue>
    </source>
</reference>
<name>A0AAN8UZW7_9MAGN</name>
<dbReference type="AlphaFoldDB" id="A0AAN8UZW7"/>
<dbReference type="InterPro" id="IPR035940">
    <property type="entry name" value="CAP_sf"/>
</dbReference>
<dbReference type="PROSITE" id="PS01009">
    <property type="entry name" value="CRISP_1"/>
    <property type="match status" value="1"/>
</dbReference>
<dbReference type="InterPro" id="IPR014044">
    <property type="entry name" value="CAP_dom"/>
</dbReference>
<evidence type="ECO:0000313" key="3">
    <source>
        <dbReference type="EMBL" id="KAK6923919.1"/>
    </source>
</evidence>
<proteinExistence type="predicted"/>
<dbReference type="InterPro" id="IPR001283">
    <property type="entry name" value="CRISP-related"/>
</dbReference>
<dbReference type="GO" id="GO:0005576">
    <property type="term" value="C:extracellular region"/>
    <property type="evidence" value="ECO:0007669"/>
    <property type="project" value="InterPro"/>
</dbReference>
<keyword evidence="1" id="KW-0732">Signal</keyword>
<dbReference type="EMBL" id="JBAMMX010000017">
    <property type="protein sequence ID" value="KAK6923919.1"/>
    <property type="molecule type" value="Genomic_DNA"/>
</dbReference>
<protein>
    <submittedName>
        <fullName evidence="3">CAP domain</fullName>
    </submittedName>
</protein>
<comment type="caution">
    <text evidence="3">The sequence shown here is derived from an EMBL/GenBank/DDBJ whole genome shotgun (WGS) entry which is preliminary data.</text>
</comment>
<evidence type="ECO:0000256" key="1">
    <source>
        <dbReference type="SAM" id="SignalP"/>
    </source>
</evidence>
<evidence type="ECO:0000313" key="4">
    <source>
        <dbReference type="Proteomes" id="UP001370490"/>
    </source>
</evidence>
<keyword evidence="4" id="KW-1185">Reference proteome</keyword>
<accession>A0AAN8UZW7</accession>
<dbReference type="Proteomes" id="UP001370490">
    <property type="component" value="Unassembled WGS sequence"/>
</dbReference>
<dbReference type="Pfam" id="PF00188">
    <property type="entry name" value="CAP"/>
    <property type="match status" value="1"/>
</dbReference>
<dbReference type="Gene3D" id="3.40.33.10">
    <property type="entry name" value="CAP"/>
    <property type="match status" value="1"/>
</dbReference>
<dbReference type="PRINTS" id="PR00837">
    <property type="entry name" value="V5TPXLIKE"/>
</dbReference>
<dbReference type="PROSITE" id="PS01010">
    <property type="entry name" value="CRISP_2"/>
    <property type="match status" value="1"/>
</dbReference>
<dbReference type="InterPro" id="IPR018244">
    <property type="entry name" value="Allrgn_V5/Tpx1_CS"/>
</dbReference>
<feature type="signal peptide" evidence="1">
    <location>
        <begin position="1"/>
        <end position="23"/>
    </location>
</feature>
<feature type="domain" description="SCP" evidence="2">
    <location>
        <begin position="25"/>
        <end position="159"/>
    </location>
</feature>
<dbReference type="PANTHER" id="PTHR10334">
    <property type="entry name" value="CYSTEINE-RICH SECRETORY PROTEIN-RELATED"/>
    <property type="match status" value="1"/>
</dbReference>
<gene>
    <name evidence="3" type="ORF">RJ641_010119</name>
</gene>
<feature type="chain" id="PRO_5043001445" evidence="1">
    <location>
        <begin position="24"/>
        <end position="166"/>
    </location>
</feature>
<sequence length="166" mass="19253">MANMQLLAFFCILGLTQVQFSLSHWTPKDFLVPHNEARREVHVPRVVWNRTVEAFAKDYAKVRSQDCELIHSHGPYGENIYWGYGEGYEEPASAVKMWVDEKEDYDYFTNSCAEGKMCGHYTQVVWHDTTSIGCAMERCLSRDAVFITCNYYPPGNYIGKRPYLKD</sequence>